<keyword evidence="2" id="KW-1185">Reference proteome</keyword>
<feature type="non-terminal residue" evidence="1">
    <location>
        <position position="1"/>
    </location>
</feature>
<evidence type="ECO:0000313" key="2">
    <source>
        <dbReference type="Proteomes" id="UP000789759"/>
    </source>
</evidence>
<dbReference type="AlphaFoldDB" id="A0A9N9KIF4"/>
<organism evidence="1 2">
    <name type="scientific">Cetraspora pellucida</name>
    <dbReference type="NCBI Taxonomy" id="1433469"/>
    <lineage>
        <taxon>Eukaryota</taxon>
        <taxon>Fungi</taxon>
        <taxon>Fungi incertae sedis</taxon>
        <taxon>Mucoromycota</taxon>
        <taxon>Glomeromycotina</taxon>
        <taxon>Glomeromycetes</taxon>
        <taxon>Diversisporales</taxon>
        <taxon>Gigasporaceae</taxon>
        <taxon>Cetraspora</taxon>
    </lineage>
</organism>
<gene>
    <name evidence="1" type="ORF">CPELLU_LOCUS20427</name>
</gene>
<sequence length="77" mass="8568">TSCNIFDNANLLTFNNNHPSGSYPISVNSPLPNRNNQANDNRQTQAQDLNILELILQEIATRFKEVTIEVAAAIRLS</sequence>
<protein>
    <submittedName>
        <fullName evidence="1">1664_t:CDS:1</fullName>
    </submittedName>
</protein>
<reference evidence="1" key="1">
    <citation type="submission" date="2021-06" db="EMBL/GenBank/DDBJ databases">
        <authorList>
            <person name="Kallberg Y."/>
            <person name="Tangrot J."/>
            <person name="Rosling A."/>
        </authorList>
    </citation>
    <scope>NUCLEOTIDE SEQUENCE</scope>
    <source>
        <strain evidence="1">FL966</strain>
    </source>
</reference>
<dbReference type="EMBL" id="CAJVQA010060961">
    <property type="protein sequence ID" value="CAG8828691.1"/>
    <property type="molecule type" value="Genomic_DNA"/>
</dbReference>
<feature type="non-terminal residue" evidence="1">
    <location>
        <position position="77"/>
    </location>
</feature>
<comment type="caution">
    <text evidence="1">The sequence shown here is derived from an EMBL/GenBank/DDBJ whole genome shotgun (WGS) entry which is preliminary data.</text>
</comment>
<dbReference type="Proteomes" id="UP000789759">
    <property type="component" value="Unassembled WGS sequence"/>
</dbReference>
<evidence type="ECO:0000313" key="1">
    <source>
        <dbReference type="EMBL" id="CAG8828691.1"/>
    </source>
</evidence>
<name>A0A9N9KIF4_9GLOM</name>
<accession>A0A9N9KIF4</accession>
<proteinExistence type="predicted"/>